<evidence type="ECO:0000313" key="2">
    <source>
        <dbReference type="Proteomes" id="UP000238180"/>
    </source>
</evidence>
<name>A0A2N9PCB1_9FLAO</name>
<evidence type="ECO:0000313" key="1">
    <source>
        <dbReference type="EMBL" id="SPE77998.1"/>
    </source>
</evidence>
<gene>
    <name evidence="1" type="ORF">FLACOL_02012</name>
</gene>
<dbReference type="AlphaFoldDB" id="A0A2N9PCB1"/>
<organism evidence="1 2">
    <name type="scientific">Flavobacterium columnare</name>
    <dbReference type="NCBI Taxonomy" id="996"/>
    <lineage>
        <taxon>Bacteria</taxon>
        <taxon>Pseudomonadati</taxon>
        <taxon>Bacteroidota</taxon>
        <taxon>Flavobacteriia</taxon>
        <taxon>Flavobacteriales</taxon>
        <taxon>Flavobacteriaceae</taxon>
        <taxon>Flavobacterium</taxon>
    </lineage>
</organism>
<dbReference type="Proteomes" id="UP000238180">
    <property type="component" value="Unassembled WGS sequence"/>
</dbReference>
<accession>A0A2N9PCB1</accession>
<dbReference type="EMBL" id="OLKH01000110">
    <property type="protein sequence ID" value="SPE77998.1"/>
    <property type="molecule type" value="Genomic_DNA"/>
</dbReference>
<reference evidence="1 2" key="1">
    <citation type="submission" date="2018-02" db="EMBL/GenBank/DDBJ databases">
        <authorList>
            <person name="Cohen D.B."/>
            <person name="Kent A.D."/>
        </authorList>
    </citation>
    <scope>NUCLEOTIDE SEQUENCE [LARGE SCALE GENOMIC DNA]</scope>
    <source>
        <strain evidence="1">CIP109753</strain>
    </source>
</reference>
<sequence>MFSLEKVEKVVNPPQNPVIKKYFNSVVLSVCFSK</sequence>
<proteinExistence type="predicted"/>
<protein>
    <submittedName>
        <fullName evidence="1">Uncharacterized protein</fullName>
    </submittedName>
</protein>